<dbReference type="PANTHER" id="PTHR42845">
    <property type="entry name" value="COENZYME F420-REDUCING HYDROGENASE, GAMMA SUBUNIT"/>
    <property type="match status" value="1"/>
</dbReference>
<comment type="caution">
    <text evidence="2">The sequence shown here is derived from an EMBL/GenBank/DDBJ whole genome shotgun (WGS) entry which is preliminary data.</text>
</comment>
<name>X1K0J2_9ZZZZ</name>
<reference evidence="2" key="1">
    <citation type="journal article" date="2014" name="Front. Microbiol.">
        <title>High frequency of phylogenetically diverse reductive dehalogenase-homologous genes in deep subseafloor sedimentary metagenomes.</title>
        <authorList>
            <person name="Kawai M."/>
            <person name="Futagami T."/>
            <person name="Toyoda A."/>
            <person name="Takaki Y."/>
            <person name="Nishi S."/>
            <person name="Hori S."/>
            <person name="Arai W."/>
            <person name="Tsubouchi T."/>
            <person name="Morono Y."/>
            <person name="Uchiyama I."/>
            <person name="Ito T."/>
            <person name="Fujiyama A."/>
            <person name="Inagaki F."/>
            <person name="Takami H."/>
        </authorList>
    </citation>
    <scope>NUCLEOTIDE SEQUENCE</scope>
    <source>
        <strain evidence="2">Expedition CK06-06</strain>
    </source>
</reference>
<evidence type="ECO:0000256" key="1">
    <source>
        <dbReference type="ARBA" id="ARBA00023002"/>
    </source>
</evidence>
<dbReference type="Gene3D" id="3.40.50.700">
    <property type="entry name" value="NADH:ubiquinone oxidoreductase-like, 20kDa subunit"/>
    <property type="match status" value="1"/>
</dbReference>
<dbReference type="EMBL" id="BARU01026303">
    <property type="protein sequence ID" value="GAH75613.1"/>
    <property type="molecule type" value="Genomic_DNA"/>
</dbReference>
<dbReference type="PANTHER" id="PTHR42845:SF1">
    <property type="entry name" value="HYDROGENASE SMALL SUBUNIT"/>
    <property type="match status" value="1"/>
</dbReference>
<gene>
    <name evidence="2" type="ORF">S03H2_42271</name>
</gene>
<dbReference type="InterPro" id="IPR051349">
    <property type="entry name" value="Hydrogenase_assoc-protein"/>
</dbReference>
<dbReference type="GO" id="GO:0016491">
    <property type="term" value="F:oxidoreductase activity"/>
    <property type="evidence" value="ECO:0007669"/>
    <property type="project" value="UniProtKB-KW"/>
</dbReference>
<sequence length="75" mass="8548">MKPKVAFFDFAGCEGDQLQIANLEEDLLSVLGHVEVVSFREVMKEHSNNYDIAFIEGSCTRLSDEDRLKEIRKNA</sequence>
<dbReference type="SUPFAM" id="SSF56770">
    <property type="entry name" value="HydA/Nqo6-like"/>
    <property type="match status" value="1"/>
</dbReference>
<keyword evidence="1" id="KW-0560">Oxidoreductase</keyword>
<proteinExistence type="predicted"/>
<protein>
    <submittedName>
        <fullName evidence="2">Uncharacterized protein</fullName>
    </submittedName>
</protein>
<accession>X1K0J2</accession>
<evidence type="ECO:0000313" key="2">
    <source>
        <dbReference type="EMBL" id="GAH75613.1"/>
    </source>
</evidence>
<organism evidence="2">
    <name type="scientific">marine sediment metagenome</name>
    <dbReference type="NCBI Taxonomy" id="412755"/>
    <lineage>
        <taxon>unclassified sequences</taxon>
        <taxon>metagenomes</taxon>
        <taxon>ecological metagenomes</taxon>
    </lineage>
</organism>
<feature type="non-terminal residue" evidence="2">
    <location>
        <position position="75"/>
    </location>
</feature>
<dbReference type="AlphaFoldDB" id="X1K0J2"/>
<dbReference type="InterPro" id="IPR037024">
    <property type="entry name" value="NiFe_Hase_small_N_sf"/>
</dbReference>